<reference evidence="2 3" key="1">
    <citation type="journal article" date="2019" name="Environ. Microbiol.">
        <title>An active ?-lactamase is a part of an orchestrated cell wall stress resistance network of Bacillus subtilis and related rhizosphere species.</title>
        <authorList>
            <person name="Bucher T."/>
            <person name="Keren-Paz A."/>
            <person name="Hausser J."/>
            <person name="Olender T."/>
            <person name="Cytryn E."/>
            <person name="Kolodkin-Gal I."/>
        </authorList>
    </citation>
    <scope>NUCLEOTIDE SEQUENCE [LARGE SCALE GENOMIC DNA]</scope>
    <source>
        <strain evidence="2 3">I32</strain>
    </source>
</reference>
<dbReference type="AlphaFoldDB" id="A0A9X9A7X8"/>
<accession>A0A9X9A7X8</accession>
<protein>
    <submittedName>
        <fullName evidence="2">Cytochrome c-type biogenesis protein CcdA</fullName>
    </submittedName>
</protein>
<feature type="non-terminal residue" evidence="2">
    <location>
        <position position="66"/>
    </location>
</feature>
<keyword evidence="1" id="KW-0472">Membrane</keyword>
<keyword evidence="1" id="KW-1133">Transmembrane helix</keyword>
<evidence type="ECO:0000313" key="2">
    <source>
        <dbReference type="EMBL" id="TKJ01021.1"/>
    </source>
</evidence>
<gene>
    <name evidence="2" type="primary">ccdA</name>
    <name evidence="2" type="ORF">FC695_20145</name>
</gene>
<proteinExistence type="predicted"/>
<keyword evidence="1" id="KW-0812">Transmembrane</keyword>
<evidence type="ECO:0000256" key="1">
    <source>
        <dbReference type="SAM" id="Phobius"/>
    </source>
</evidence>
<sequence length="66" mass="7198">MNAADLTIWLVAGAGVLSFISPCSLPLYPSYLSYITGVSIQDLKENRGIMQKSAIIHTVFFMIGFS</sequence>
<dbReference type="EMBL" id="SZOH01001424">
    <property type="protein sequence ID" value="TKJ01021.1"/>
    <property type="molecule type" value="Genomic_DNA"/>
</dbReference>
<evidence type="ECO:0000313" key="3">
    <source>
        <dbReference type="Proteomes" id="UP000308444"/>
    </source>
</evidence>
<comment type="caution">
    <text evidence="2">The sequence shown here is derived from an EMBL/GenBank/DDBJ whole genome shotgun (WGS) entry which is preliminary data.</text>
</comment>
<feature type="transmembrane region" description="Helical" evidence="1">
    <location>
        <begin position="6"/>
        <end position="28"/>
    </location>
</feature>
<dbReference type="Proteomes" id="UP000308444">
    <property type="component" value="Unassembled WGS sequence"/>
</dbReference>
<name>A0A9X9A7X8_BACCE</name>
<organism evidence="2 3">
    <name type="scientific">Bacillus cereus</name>
    <dbReference type="NCBI Taxonomy" id="1396"/>
    <lineage>
        <taxon>Bacteria</taxon>
        <taxon>Bacillati</taxon>
        <taxon>Bacillota</taxon>
        <taxon>Bacilli</taxon>
        <taxon>Bacillales</taxon>
        <taxon>Bacillaceae</taxon>
        <taxon>Bacillus</taxon>
        <taxon>Bacillus cereus group</taxon>
    </lineage>
</organism>